<evidence type="ECO:0000256" key="4">
    <source>
        <dbReference type="SAM" id="MobiDB-lite"/>
    </source>
</evidence>
<keyword evidence="7" id="KW-1185">Reference proteome</keyword>
<dbReference type="EMBL" id="MCFH01000005">
    <property type="protein sequence ID" value="ORX57800.1"/>
    <property type="molecule type" value="Genomic_DNA"/>
</dbReference>
<feature type="repeat" description="ANK" evidence="3">
    <location>
        <begin position="293"/>
        <end position="325"/>
    </location>
</feature>
<evidence type="ECO:0000313" key="7">
    <source>
        <dbReference type="Proteomes" id="UP000193719"/>
    </source>
</evidence>
<dbReference type="Pfam" id="PF13857">
    <property type="entry name" value="Ank_5"/>
    <property type="match status" value="1"/>
</dbReference>
<organism evidence="6 7">
    <name type="scientific">Piromyces finnis</name>
    <dbReference type="NCBI Taxonomy" id="1754191"/>
    <lineage>
        <taxon>Eukaryota</taxon>
        <taxon>Fungi</taxon>
        <taxon>Fungi incertae sedis</taxon>
        <taxon>Chytridiomycota</taxon>
        <taxon>Chytridiomycota incertae sedis</taxon>
        <taxon>Neocallimastigomycetes</taxon>
        <taxon>Neocallimastigales</taxon>
        <taxon>Neocallimastigaceae</taxon>
        <taxon>Piromyces</taxon>
    </lineage>
</organism>
<dbReference type="PANTHER" id="PTHR24198">
    <property type="entry name" value="ANKYRIN REPEAT AND PROTEIN KINASE DOMAIN-CONTAINING PROTEIN"/>
    <property type="match status" value="1"/>
</dbReference>
<evidence type="ECO:0000256" key="3">
    <source>
        <dbReference type="PROSITE-ProRule" id="PRU00023"/>
    </source>
</evidence>
<dbReference type="GO" id="GO:0006396">
    <property type="term" value="P:RNA processing"/>
    <property type="evidence" value="ECO:0007669"/>
    <property type="project" value="InterPro"/>
</dbReference>
<feature type="repeat" description="ANK" evidence="3">
    <location>
        <begin position="1219"/>
        <end position="1252"/>
    </location>
</feature>
<feature type="compositionally biased region" description="Acidic residues" evidence="4">
    <location>
        <begin position="1916"/>
        <end position="1933"/>
    </location>
</feature>
<evidence type="ECO:0000259" key="5">
    <source>
        <dbReference type="PROSITE" id="PS50142"/>
    </source>
</evidence>
<dbReference type="InterPro" id="IPR036389">
    <property type="entry name" value="RNase_III_sf"/>
</dbReference>
<feature type="repeat" description="ANK" evidence="3">
    <location>
        <begin position="820"/>
        <end position="852"/>
    </location>
</feature>
<sequence>MDYNFLIITKENNCKDFIKGIYKKFNKIHIIYSYFQKEYIYLDELKEFDNIEFYRIDEYKKYHPNYQISAKLLIFLYIDDFLQYLEYFKNPILREQQKSYIIISNSPIFKNKELTPNFLKLKTELLTCFSIKEESIKLFNNEKDNTAFFLKFDNNDFNMKNELYKLKEKVEDSNIQNFNLNNSSFKEDKSKCEDDEKNKRNETKNVFESISKCEDDEENEKNKTKNIFESIIKILNNGGKVNDITTYIHDKSFNVDYQNEQGETLLIIICKNNYDIQFVKCLENCNVNISDNNENTPLIYACENNNISIVNYLIKHNAYLETKNNKGLTPLIVASKYSHSDIVKVLIDHGSKLYTRDMSYNTALHYSCKNKDIYSVTTIVGEYYALEYLTIENKEGESPLFLAILSDYLIFEKLMNVVQDIISMLNYEDSKFRNNALLFSIENNKFDVAKYIINIITQVNKLEYFYHINNNRKSALSLAIEKNNNDIIWSIIKANKNFDNNKYPYWIMDMNRIFLNIMELNSAIQFNRIDLVKYIIKSNPFIINIEDINGKYPLFIAIESNNISIVELLIAKGANVNLTDSKGNSALIYALQYGYTNIAEKLIKNGANVYYQNNDSKTAIDYAKNNKIRHIIESLFYINLSEKIKELNRLIRESDKFSVEEFINNNKYLANYIINAKDIGEDYPLFTAFNEKKLTIFDYLLNIKANCNIKTDHGVSLLSIAIQNGRYENIENMLSKPDIKINIIERDYGGDCPLFEVLRNNVIIDYSNKLINYGIKNNIDMSIIDRNGDTPLIYLYKTSIEKFKFFLNRGTFDINQKDKSGKSILFYIIENEDIEFVKYIIAAGADVNLRNTSNDTVLDYAIFNEKSFELLEILLESKNIHINKRNSRGETTLISMIKSKYYSLKNKEVFSKRFSSSEYINLIDSNGYSALIYAISMNYLTVISNLIDNGADINACDSNSFVPIDYAIQLGKLDIQYSLKMKGAKPSKNFHLCKGIQEEQINIIDNYENKNETKKNNIFDAIDCEDIEIIKHLMNDGNIVNSVNTFGDSPLDNAIYKENIEICNLLLKSGNIIVLNKLNSRGETSIITIIKSEKFKETEKIFLVKQLLERGMDVNLVDKNDNSALMYAVYYGNVSIVNLLMNYGGRIQIKNNKGSSVINYISPNNHEMLDYFQCKDCSFTKKINSDELIKGIKLNKGITFIENLIIEKGASIINTKGNDGEYPLMVAFNISNNYDIFKTLYNNGANLNIRNKDGISLLSLAIREKRYEIIKLINSFLSSKKNYKIDITEKDASGNCPLIEAINQDLNDIVYLLVQYGIRNNINMKNIEDCDGNTPLTLSYNHGFNRIFDFLLKNIDYFDVNQKDSNGNTILYYACKINDISTIKKLEKNEKVKINSNMDLLAKDFTLIHELIKNGCNTILKKIFQKFNYNVKGILNLLELYHEKTLISNKKIEQLIIKYNIIKIDEKMYKTAMNNDNIDGIIILLDNESPLLIKDRILMYDLLSVAVEKKERNLTNRILNIISLDEYPNKEIILSKAICDKDNNIAILEILVKSYVYKSLSIKDENKKENFNNANFNIVLSKAIDEKNYILIDYLINQKEFHFDVNEISDNSLIVKVVNSNSDKIKKYLYKVKNINFNLAFIESIKQNRLAIIEYFIMEKNVNVDINWKDENGYTPIIYAAINGNLEMIKFLCDSGADLNERNNNGELLLLEYTKDKKVLKMLYEKGMSNNEKIKNKSKVNNVNLEIDSDLDSFTSETESSDQENNTDEDDNESDNDNLYNIESNIFDATDSAEINNIQKIEDEIITVNNIEVKFTNADNNDENKNSKNGIRFSETQSILNDLIMFNDNKIINNDTKSVSSSHVTTLGKNENIDTRSDFSTFSKATLVNKIENKSNDSNNSSEISSDSNSLTSETENSDQENKTDEDDNESDNDNLYNNESINNDTKCVSSSHVTTLGKNENIDTRSDFSSFSKATLVNKIENKSNDSNNSSEISSDSNSLTSETENSDQENKIDEDVYGNDYNGSNQNIFDYSSYTSNSICSLSSSSEIESGKKILYSQENCNKISDSENYNKMSDWNMTDNTSLFYLYKNYENSSIRNNITGDFKNDIIKFLEDKNNYINSNKMGLQEIDNNYIHIYDIVKIFIKNFKKHSKINKAINYFCNIIYSSFKMNPVELFDNEKLNTLKIYNLYNCYMKDENEKRKNSKFNQIKNIIISYLKCEPNQVTFLLLFNEYYLFYGDLYYNLKINKIDNNYKMNVFYSNNCKYMLINLIKDDFISKYIPRKNDDLEYKDVILIISEDIYKDIKKELIELETTEKINIGQIICISFQDDAIKFYYEFQDYIVSNYISKDFNIKDYYVQSNYGLKLSYDFIKKKYINRMKCSSTINECNLNKYIEYREKNMSSDLIKFINAVICHPVEHKNINQKQILYFMEIKFENRYFISDKFQKFVGPLCISKEEAECEANLLLFKLLYHSGDIKLPVIEGRGLRCHGIPPSIESSFYCPDVFSKDSWVLNEEFYPDNFYNPNNLFFVSYLENDEIDDAKELFCYIDINKTDEQPNKIKLCLGYITKKPIPSNTPIIEIREYKNDKYKFHLKLWNKYNNQANNFNSCNDIFNKNHNNNDGDKFYSNDTILDNSDCQSYLPVYFSDDELETIKTFQTHSWKMLFGNNNLQPSESNNSQNEKLNEMYYIIPMSKKNNTVEINWNIMKNINTTMNNLQNENIITLGDWIYYANYFLKKSNKDIHYENNTFEENCYYLKEFHKKIINVQDIEKIIDINNEIEKMDEETQNIIEKSLKKVYLINKFDKTICFFTGLDRKARKEDVFILNKKTEEKKETTYQDFFEDKYKELVNDHFQYKYKNSPLFSYDAHSLIHSLQRDENDENGEKKNLYIPELYCVITVPQAWIKLLTLIPIFTYKIKILTFMDEFRCNIGLKHLTLESIYRASMSKSADPVVGEQHERLELLGDSILKYLTSLNILNCYFNRNEDLLIHRRNDFIKNEFLIEQINKLGWKKYSIKQRYSVKNFCPPNYDMKQTIGDLDKKPILKNKDDKSIADFYEALVGACFEDGIKSYKNGNIMFSIENICKEMPPLYRKDRAKALEEGIKLSKLFLIRTKNIFSDHWKWQPSSINKSIIKVNRKNMKFVSETLGHKFIENSSMFTIINYNKEMYSKYSLSDCKRLKFVGEAVLDLITVIYYYSTRVTAKPKELTEYKHMAVSKNSYAKLFASLDIIEKMKVEKRISHEYKKVKQSNNNENYPKYLSEIFEALIGSILIDNKYHFGKTNIELFEILKDKLYKIVEEGKNKFKVINDCIELIQHILKENKNKQGNIEIVGNQKVLFEIINGKMCMIVKDFSGKEVIFDEFAEIESSNAKRNIAKKIMDMKEKLGEDLFKFAVLKRLTMKLDKQILCDFWKKETFISEKTINNNLIEACKMNDENLVKYFIINGRPNIDINTRDKNGLTALHYECKTGNENIVKYLIEHFKDININVYDNNNNTPLHFACKQDNENIVKYLIECGANYDFKDKFGYTPLFYANKNKNTNIIQLLNALDVPPIIKACRDNNVDKVISLIEKGADVNITDNDGKTPLLIVCENKDPNMEIVEILVENKADINIKKDNKTITRILLEENKNKVAMFLLEKGAKFI</sequence>
<dbReference type="SMART" id="SM00535">
    <property type="entry name" value="RIBOc"/>
    <property type="match status" value="2"/>
</dbReference>
<feature type="repeat" description="ANK" evidence="3">
    <location>
        <begin position="326"/>
        <end position="358"/>
    </location>
</feature>
<comment type="caution">
    <text evidence="6">The sequence shown here is derived from an EMBL/GenBank/DDBJ whole genome shotgun (WGS) entry which is preliminary data.</text>
</comment>
<dbReference type="Gene3D" id="1.10.1520.10">
    <property type="entry name" value="Ribonuclease III domain"/>
    <property type="match status" value="2"/>
</dbReference>
<dbReference type="Pfam" id="PF00636">
    <property type="entry name" value="Ribonuclease_3"/>
    <property type="match status" value="2"/>
</dbReference>
<proteinExistence type="predicted"/>
<reference evidence="6 7" key="1">
    <citation type="submission" date="2016-08" db="EMBL/GenBank/DDBJ databases">
        <title>Genomes of anaerobic fungi encode conserved fungal cellulosomes for biomass hydrolysis.</title>
        <authorList>
            <consortium name="DOE Joint Genome Institute"/>
            <person name="Haitjema C.H."/>
            <person name="Gilmore S.P."/>
            <person name="Henske J.K."/>
            <person name="Solomon K.V."/>
            <person name="De Groot R."/>
            <person name="Kuo A."/>
            <person name="Mondo S.J."/>
            <person name="Salamov A.A."/>
            <person name="Labutti K."/>
            <person name="Zhao Z."/>
            <person name="Chiniquy J."/>
            <person name="Barry K."/>
            <person name="Brewer H.M."/>
            <person name="Purvine S.O."/>
            <person name="Wright A.T."/>
            <person name="Boxma B."/>
            <person name="Van Alen T."/>
            <person name="Hackstein J.H."/>
            <person name="Baker S.E."/>
            <person name="Grigoriev I.V."/>
            <person name="O'Malley M.A."/>
        </authorList>
    </citation>
    <scope>NUCLEOTIDE SEQUENCE [LARGE SCALE GENOMIC DNA]</scope>
    <source>
        <strain evidence="7">finn</strain>
    </source>
</reference>
<feature type="compositionally biased region" description="Polar residues" evidence="4">
    <location>
        <begin position="1941"/>
        <end position="1950"/>
    </location>
</feature>
<dbReference type="SUPFAM" id="SSF48403">
    <property type="entry name" value="Ankyrin repeat"/>
    <property type="match status" value="6"/>
</dbReference>
<reference evidence="6 7" key="2">
    <citation type="submission" date="2016-08" db="EMBL/GenBank/DDBJ databases">
        <title>Pervasive Adenine N6-methylation of Active Genes in Fungi.</title>
        <authorList>
            <consortium name="DOE Joint Genome Institute"/>
            <person name="Mondo S.J."/>
            <person name="Dannebaum R.O."/>
            <person name="Kuo R.C."/>
            <person name="Labutti K."/>
            <person name="Haridas S."/>
            <person name="Kuo A."/>
            <person name="Salamov A."/>
            <person name="Ahrendt S.R."/>
            <person name="Lipzen A."/>
            <person name="Sullivan W."/>
            <person name="Andreopoulos W.B."/>
            <person name="Clum A."/>
            <person name="Lindquist E."/>
            <person name="Daum C."/>
            <person name="Ramamoorthy G.K."/>
            <person name="Gryganskyi A."/>
            <person name="Culley D."/>
            <person name="Magnuson J.K."/>
            <person name="James T.Y."/>
            <person name="O'Malley M.A."/>
            <person name="Stajich J.E."/>
            <person name="Spatafora J.W."/>
            <person name="Visel A."/>
            <person name="Grigoriev I.V."/>
        </authorList>
    </citation>
    <scope>NUCLEOTIDE SEQUENCE [LARGE SCALE GENOMIC DNA]</scope>
    <source>
        <strain evidence="7">finn</strain>
    </source>
</reference>
<dbReference type="Proteomes" id="UP000193719">
    <property type="component" value="Unassembled WGS sequence"/>
</dbReference>
<name>A0A1Y1VJA9_9FUNG</name>
<feature type="domain" description="RNase III" evidence="5">
    <location>
        <begin position="2922"/>
        <end position="3071"/>
    </location>
</feature>
<feature type="compositionally biased region" description="Low complexity" evidence="4">
    <location>
        <begin position="1986"/>
        <end position="2005"/>
    </location>
</feature>
<feature type="region of interest" description="Disordered" evidence="4">
    <location>
        <begin position="1893"/>
        <end position="1950"/>
    </location>
</feature>
<dbReference type="SMART" id="SM00248">
    <property type="entry name" value="ANK"/>
    <property type="match status" value="35"/>
</dbReference>
<protein>
    <submittedName>
        <fullName evidence="6">Ankyrin</fullName>
    </submittedName>
</protein>
<dbReference type="CDD" id="cd00593">
    <property type="entry name" value="RIBOc"/>
    <property type="match status" value="2"/>
</dbReference>
<dbReference type="PROSITE" id="PS50088">
    <property type="entry name" value="ANK_REPEAT"/>
    <property type="match status" value="13"/>
</dbReference>
<feature type="repeat" description="ANK" evidence="3">
    <location>
        <begin position="1120"/>
        <end position="1152"/>
    </location>
</feature>
<dbReference type="Pfam" id="PF00023">
    <property type="entry name" value="Ank"/>
    <property type="match status" value="3"/>
</dbReference>
<dbReference type="Gene3D" id="1.25.40.20">
    <property type="entry name" value="Ankyrin repeat-containing domain"/>
    <property type="match status" value="11"/>
</dbReference>
<feature type="repeat" description="ANK" evidence="3">
    <location>
        <begin position="549"/>
        <end position="581"/>
    </location>
</feature>
<evidence type="ECO:0000256" key="2">
    <source>
        <dbReference type="ARBA" id="ARBA00023043"/>
    </source>
</evidence>
<evidence type="ECO:0000256" key="1">
    <source>
        <dbReference type="ARBA" id="ARBA00022737"/>
    </source>
</evidence>
<dbReference type="STRING" id="1754191.A0A1Y1VJA9"/>
<feature type="repeat" description="ANK" evidence="3">
    <location>
        <begin position="3495"/>
        <end position="3527"/>
    </location>
</feature>
<dbReference type="InterPro" id="IPR000999">
    <property type="entry name" value="RNase_III_dom"/>
</dbReference>
<feature type="region of interest" description="Disordered" evidence="4">
    <location>
        <begin position="1983"/>
        <end position="2021"/>
    </location>
</feature>
<feature type="repeat" description="ANK" evidence="3">
    <location>
        <begin position="1672"/>
        <end position="1704"/>
    </location>
</feature>
<dbReference type="PROSITE" id="PS50297">
    <property type="entry name" value="ANK_REP_REGION"/>
    <property type="match status" value="12"/>
</dbReference>
<dbReference type="InterPro" id="IPR002110">
    <property type="entry name" value="Ankyrin_rpt"/>
</dbReference>
<feature type="region of interest" description="Disordered" evidence="4">
    <location>
        <begin position="1751"/>
        <end position="1778"/>
    </location>
</feature>
<keyword evidence="2 3" id="KW-0040">ANK repeat</keyword>
<feature type="repeat" description="ANK" evidence="3">
    <location>
        <begin position="582"/>
        <end position="614"/>
    </location>
</feature>
<dbReference type="PANTHER" id="PTHR24198:SF165">
    <property type="entry name" value="ANKYRIN REPEAT-CONTAINING PROTEIN-RELATED"/>
    <property type="match status" value="1"/>
</dbReference>
<dbReference type="GO" id="GO:0004525">
    <property type="term" value="F:ribonuclease III activity"/>
    <property type="evidence" value="ECO:0007669"/>
    <property type="project" value="InterPro"/>
</dbReference>
<feature type="repeat" description="ANK" evidence="3">
    <location>
        <begin position="3551"/>
        <end position="3583"/>
    </location>
</feature>
<feature type="domain" description="RNase III" evidence="5">
    <location>
        <begin position="3143"/>
        <end position="3278"/>
    </location>
</feature>
<evidence type="ECO:0000313" key="6">
    <source>
        <dbReference type="EMBL" id="ORX57800.1"/>
    </source>
</evidence>
<feature type="repeat" description="ANK" evidence="3">
    <location>
        <begin position="3584"/>
        <end position="3618"/>
    </location>
</feature>
<dbReference type="Pfam" id="PF12796">
    <property type="entry name" value="Ank_2"/>
    <property type="match status" value="6"/>
</dbReference>
<gene>
    <name evidence="6" type="ORF">BCR36DRAFT_409271</name>
</gene>
<dbReference type="SUPFAM" id="SSF69065">
    <property type="entry name" value="RNase III domain-like"/>
    <property type="match status" value="2"/>
</dbReference>
<feature type="compositionally biased region" description="Low complexity" evidence="4">
    <location>
        <begin position="1896"/>
        <end position="1915"/>
    </location>
</feature>
<dbReference type="InterPro" id="IPR036770">
    <property type="entry name" value="Ankyrin_rpt-contain_sf"/>
</dbReference>
<feature type="compositionally biased region" description="Acidic residues" evidence="4">
    <location>
        <begin position="1759"/>
        <end position="1776"/>
    </location>
</feature>
<keyword evidence="1" id="KW-0677">Repeat</keyword>
<dbReference type="OrthoDB" id="416741at2759"/>
<dbReference type="PROSITE" id="PS50142">
    <property type="entry name" value="RNASE_3_2"/>
    <property type="match status" value="2"/>
</dbReference>
<feature type="repeat" description="ANK" evidence="3">
    <location>
        <begin position="926"/>
        <end position="958"/>
    </location>
</feature>
<feature type="repeat" description="ANK" evidence="3">
    <location>
        <begin position="3460"/>
        <end position="3492"/>
    </location>
</feature>
<accession>A0A1Y1VJA9</accession>